<dbReference type="InterPro" id="IPR024382">
    <property type="entry name" value="Vps3844_C"/>
</dbReference>
<keyword evidence="2" id="KW-0472">Membrane</keyword>
<feature type="domain" description="Vacuolar sorting protein Vps3844 C-terminal" evidence="4">
    <location>
        <begin position="245"/>
        <end position="350"/>
    </location>
</feature>
<sequence length="358" mass="38978">MRLQNSITALLCAAHTASARYHACVNGSPGCVIMFDPDEALTNSSILDPQVARLVLAQRVGAEDFHLSKELGQTEIDAINKYGVKNSLFGQSDSKSQVMLFYETTEEDPEFSAPQSNKFFLMTSPPRGNGLFEDFSRQSQATFKKVESLDELKSEYRKFTEVLKSHVTVLITPKLSAIEESSWGTYEMPQAAQSPLNKRQSTKEEPLSELPADTVSSAAAIHSTSTPVSSLFAEGEPLRGILPSCFRSESSCESSTRNCSGHGLCYLQFTDKSAEGAVKPECWKCQCKASKSDGGKKTTYWGGAACQKKDISTSFWLIALFVIGMVFLISFAVGSIWNMGQEDLPSVIGAGVSGPPKR</sequence>
<protein>
    <recommendedName>
        <fullName evidence="4">Vacuolar sorting protein Vps3844 C-terminal domain-containing protein</fullName>
    </recommendedName>
</protein>
<accession>A0A9P4QE61</accession>
<evidence type="ECO:0000259" key="4">
    <source>
        <dbReference type="Pfam" id="PF12955"/>
    </source>
</evidence>
<evidence type="ECO:0000256" key="3">
    <source>
        <dbReference type="SAM" id="SignalP"/>
    </source>
</evidence>
<dbReference type="Pfam" id="PF12955">
    <property type="entry name" value="Vps3844_C"/>
    <property type="match status" value="1"/>
</dbReference>
<reference evidence="5" key="1">
    <citation type="journal article" date="2020" name="Stud. Mycol.">
        <title>101 Dothideomycetes genomes: a test case for predicting lifestyles and emergence of pathogens.</title>
        <authorList>
            <person name="Haridas S."/>
            <person name="Albert R."/>
            <person name="Binder M."/>
            <person name="Bloem J."/>
            <person name="Labutti K."/>
            <person name="Salamov A."/>
            <person name="Andreopoulos B."/>
            <person name="Baker S."/>
            <person name="Barry K."/>
            <person name="Bills G."/>
            <person name="Bluhm B."/>
            <person name="Cannon C."/>
            <person name="Castanera R."/>
            <person name="Culley D."/>
            <person name="Daum C."/>
            <person name="Ezra D."/>
            <person name="Gonzalez J."/>
            <person name="Henrissat B."/>
            <person name="Kuo A."/>
            <person name="Liang C."/>
            <person name="Lipzen A."/>
            <person name="Lutzoni F."/>
            <person name="Magnuson J."/>
            <person name="Mondo S."/>
            <person name="Nolan M."/>
            <person name="Ohm R."/>
            <person name="Pangilinan J."/>
            <person name="Park H.-J."/>
            <person name="Ramirez L."/>
            <person name="Alfaro M."/>
            <person name="Sun H."/>
            <person name="Tritt A."/>
            <person name="Yoshinaga Y."/>
            <person name="Zwiers L.-H."/>
            <person name="Turgeon B."/>
            <person name="Goodwin S."/>
            <person name="Spatafora J."/>
            <person name="Crous P."/>
            <person name="Grigoriev I."/>
        </authorList>
    </citation>
    <scope>NUCLEOTIDE SEQUENCE</scope>
    <source>
        <strain evidence="5">CBS 116435</strain>
    </source>
</reference>
<evidence type="ECO:0000256" key="2">
    <source>
        <dbReference type="SAM" id="Phobius"/>
    </source>
</evidence>
<keyword evidence="2" id="KW-1133">Transmembrane helix</keyword>
<dbReference type="InterPro" id="IPR053065">
    <property type="entry name" value="Archenteron_Induction-Rel"/>
</dbReference>
<dbReference type="GO" id="GO:0005783">
    <property type="term" value="C:endoplasmic reticulum"/>
    <property type="evidence" value="ECO:0007669"/>
    <property type="project" value="TreeGrafter"/>
</dbReference>
<feature type="transmembrane region" description="Helical" evidence="2">
    <location>
        <begin position="315"/>
        <end position="337"/>
    </location>
</feature>
<evidence type="ECO:0000313" key="6">
    <source>
        <dbReference type="Proteomes" id="UP000799441"/>
    </source>
</evidence>
<gene>
    <name evidence="5" type="ORF">K431DRAFT_264708</name>
</gene>
<dbReference type="Proteomes" id="UP000799441">
    <property type="component" value="Unassembled WGS sequence"/>
</dbReference>
<dbReference type="PANTHER" id="PTHR36853">
    <property type="entry name" value="EXPRESSED PROTEIN"/>
    <property type="match status" value="1"/>
</dbReference>
<dbReference type="OrthoDB" id="5583277at2759"/>
<feature type="signal peptide" evidence="3">
    <location>
        <begin position="1"/>
        <end position="19"/>
    </location>
</feature>
<feature type="region of interest" description="Disordered" evidence="1">
    <location>
        <begin position="190"/>
        <end position="211"/>
    </location>
</feature>
<keyword evidence="2" id="KW-0812">Transmembrane</keyword>
<evidence type="ECO:0000256" key="1">
    <source>
        <dbReference type="SAM" id="MobiDB-lite"/>
    </source>
</evidence>
<evidence type="ECO:0000313" key="5">
    <source>
        <dbReference type="EMBL" id="KAF2723251.1"/>
    </source>
</evidence>
<comment type="caution">
    <text evidence="5">The sequence shown here is derived from an EMBL/GenBank/DDBJ whole genome shotgun (WGS) entry which is preliminary data.</text>
</comment>
<name>A0A9P4QE61_9PEZI</name>
<dbReference type="PANTHER" id="PTHR36853:SF1">
    <property type="entry name" value="DUF3844 DOMAIN-CONTAINING PROTEIN"/>
    <property type="match status" value="1"/>
</dbReference>
<dbReference type="EMBL" id="MU003777">
    <property type="protein sequence ID" value="KAF2723251.1"/>
    <property type="molecule type" value="Genomic_DNA"/>
</dbReference>
<keyword evidence="3" id="KW-0732">Signal</keyword>
<feature type="chain" id="PRO_5040334050" description="Vacuolar sorting protein Vps3844 C-terminal domain-containing protein" evidence="3">
    <location>
        <begin position="20"/>
        <end position="358"/>
    </location>
</feature>
<proteinExistence type="predicted"/>
<keyword evidence="6" id="KW-1185">Reference proteome</keyword>
<organism evidence="5 6">
    <name type="scientific">Polychaeton citri CBS 116435</name>
    <dbReference type="NCBI Taxonomy" id="1314669"/>
    <lineage>
        <taxon>Eukaryota</taxon>
        <taxon>Fungi</taxon>
        <taxon>Dikarya</taxon>
        <taxon>Ascomycota</taxon>
        <taxon>Pezizomycotina</taxon>
        <taxon>Dothideomycetes</taxon>
        <taxon>Dothideomycetidae</taxon>
        <taxon>Capnodiales</taxon>
        <taxon>Capnodiaceae</taxon>
        <taxon>Polychaeton</taxon>
    </lineage>
</organism>
<dbReference type="AlphaFoldDB" id="A0A9P4QE61"/>